<gene>
    <name evidence="5" type="ordered locus">AAur_2046</name>
</gene>
<dbReference type="InterPro" id="IPR035647">
    <property type="entry name" value="EFG_III/V"/>
</dbReference>
<evidence type="ECO:0000256" key="3">
    <source>
        <dbReference type="SAM" id="MobiDB-lite"/>
    </source>
</evidence>
<dbReference type="InterPro" id="IPR047872">
    <property type="entry name" value="EFG_IV"/>
</dbReference>
<dbReference type="GO" id="GO:0003746">
    <property type="term" value="F:translation elongation factor activity"/>
    <property type="evidence" value="ECO:0007669"/>
    <property type="project" value="UniProtKB-KW"/>
</dbReference>
<dbReference type="InterPro" id="IPR041095">
    <property type="entry name" value="EFG_II"/>
</dbReference>
<dbReference type="GO" id="GO:0032790">
    <property type="term" value="P:ribosome disassembly"/>
    <property type="evidence" value="ECO:0007669"/>
    <property type="project" value="TreeGrafter"/>
</dbReference>
<dbReference type="SUPFAM" id="SSF54980">
    <property type="entry name" value="EF-G C-terminal domain-like"/>
    <property type="match status" value="2"/>
</dbReference>
<dbReference type="SMART" id="SM00889">
    <property type="entry name" value="EFG_IV"/>
    <property type="match status" value="1"/>
</dbReference>
<dbReference type="InterPro" id="IPR000640">
    <property type="entry name" value="EFG_V-like"/>
</dbReference>
<dbReference type="NCBIfam" id="NF009381">
    <property type="entry name" value="PRK12740.1-5"/>
    <property type="match status" value="1"/>
</dbReference>
<dbReference type="Gene3D" id="3.30.70.240">
    <property type="match status" value="1"/>
</dbReference>
<dbReference type="SUPFAM" id="SSF54211">
    <property type="entry name" value="Ribosomal protein S5 domain 2-like"/>
    <property type="match status" value="1"/>
</dbReference>
<dbReference type="KEGG" id="aau:AAur_2046"/>
<evidence type="ECO:0000256" key="1">
    <source>
        <dbReference type="ARBA" id="ARBA00022741"/>
    </source>
</evidence>
<dbReference type="SUPFAM" id="SSF50447">
    <property type="entry name" value="Translation proteins"/>
    <property type="match status" value="1"/>
</dbReference>
<dbReference type="InterPro" id="IPR009000">
    <property type="entry name" value="Transl_B-barrel_sf"/>
</dbReference>
<dbReference type="NCBIfam" id="TIGR00231">
    <property type="entry name" value="small_GTP"/>
    <property type="match status" value="1"/>
</dbReference>
<dbReference type="InterPro" id="IPR035649">
    <property type="entry name" value="EFG_V"/>
</dbReference>
<dbReference type="EMBL" id="CP000474">
    <property type="protein sequence ID" value="ABM08821.1"/>
    <property type="molecule type" value="Genomic_DNA"/>
</dbReference>
<dbReference type="SUPFAM" id="SSF52540">
    <property type="entry name" value="P-loop containing nucleoside triphosphate hydrolases"/>
    <property type="match status" value="1"/>
</dbReference>
<dbReference type="Gene3D" id="3.30.70.870">
    <property type="entry name" value="Elongation Factor G (Translational Gtpase), domain 3"/>
    <property type="match status" value="1"/>
</dbReference>
<organism evidence="5 6">
    <name type="scientific">Paenarthrobacter aurescens (strain TC1)</name>
    <dbReference type="NCBI Taxonomy" id="290340"/>
    <lineage>
        <taxon>Bacteria</taxon>
        <taxon>Bacillati</taxon>
        <taxon>Actinomycetota</taxon>
        <taxon>Actinomycetes</taxon>
        <taxon>Micrococcales</taxon>
        <taxon>Micrococcaceae</taxon>
        <taxon>Paenarthrobacter</taxon>
    </lineage>
</organism>
<dbReference type="CDD" id="cd03713">
    <property type="entry name" value="EFG_mtEFG_C"/>
    <property type="match status" value="1"/>
</dbReference>
<proteinExistence type="predicted"/>
<dbReference type="CDD" id="cd01434">
    <property type="entry name" value="EFG_mtEFG1_IV"/>
    <property type="match status" value="1"/>
</dbReference>
<evidence type="ECO:0000313" key="5">
    <source>
        <dbReference type="EMBL" id="ABM08821.1"/>
    </source>
</evidence>
<dbReference type="SMART" id="SM00838">
    <property type="entry name" value="EFG_C"/>
    <property type="match status" value="1"/>
</dbReference>
<dbReference type="InterPro" id="IPR004161">
    <property type="entry name" value="EFTu-like_2"/>
</dbReference>
<dbReference type="InterPro" id="IPR027417">
    <property type="entry name" value="P-loop_NTPase"/>
</dbReference>
<accession>A1R6C8</accession>
<feature type="domain" description="Tr-type G" evidence="4">
    <location>
        <begin position="87"/>
        <end position="346"/>
    </location>
</feature>
<dbReference type="InterPro" id="IPR014721">
    <property type="entry name" value="Ribsml_uS5_D2-typ_fold_subgr"/>
</dbReference>
<evidence type="ECO:0000256" key="2">
    <source>
        <dbReference type="ARBA" id="ARBA00023134"/>
    </source>
</evidence>
<dbReference type="Gene3D" id="3.40.50.300">
    <property type="entry name" value="P-loop containing nucleotide triphosphate hydrolases"/>
    <property type="match status" value="1"/>
</dbReference>
<dbReference type="STRING" id="290340.AAur_2046"/>
<keyword evidence="6" id="KW-1185">Reference proteome</keyword>
<dbReference type="Pfam" id="PF00009">
    <property type="entry name" value="GTP_EFTU"/>
    <property type="match status" value="1"/>
</dbReference>
<dbReference type="Gene3D" id="3.30.230.10">
    <property type="match status" value="1"/>
</dbReference>
<keyword evidence="1" id="KW-0547">Nucleotide-binding</keyword>
<dbReference type="PANTHER" id="PTHR43261:SF6">
    <property type="entry name" value="ELONGATION FACTOR G-LIKE PROTEIN"/>
    <property type="match status" value="1"/>
</dbReference>
<reference evidence="5 6" key="1">
    <citation type="journal article" date="2006" name="PLoS Genet.">
        <title>Secrets of soil survival revealed by the genome sequence of Arthrobacter aurescens TC1.</title>
        <authorList>
            <person name="Mongodin E.F."/>
            <person name="Shapir N."/>
            <person name="Daugherty S.C."/>
            <person name="DeBoy R.T."/>
            <person name="Emerson J.B."/>
            <person name="Shvartzbeyn A."/>
            <person name="Radune D."/>
            <person name="Vamathevan J."/>
            <person name="Riggs F."/>
            <person name="Grinberg V."/>
            <person name="Khouri H."/>
            <person name="Wackett L.P."/>
            <person name="Nelson K.E."/>
            <person name="Sadowsky M.J."/>
        </authorList>
    </citation>
    <scope>NUCLEOTIDE SEQUENCE [LARGE SCALE GENOMIC DNA]</scope>
    <source>
        <strain evidence="5 6">TC1</strain>
    </source>
</reference>
<dbReference type="GO" id="GO:0003924">
    <property type="term" value="F:GTPase activity"/>
    <property type="evidence" value="ECO:0007669"/>
    <property type="project" value="InterPro"/>
</dbReference>
<dbReference type="Pfam" id="PF03764">
    <property type="entry name" value="EFG_IV"/>
    <property type="match status" value="1"/>
</dbReference>
<keyword evidence="5" id="KW-0648">Protein biosynthesis</keyword>
<dbReference type="Pfam" id="PF03144">
    <property type="entry name" value="GTP_EFTU_D2"/>
    <property type="match status" value="1"/>
</dbReference>
<feature type="region of interest" description="Disordered" evidence="3">
    <location>
        <begin position="51"/>
        <end position="81"/>
    </location>
</feature>
<dbReference type="InterPro" id="IPR020568">
    <property type="entry name" value="Ribosomal_Su5_D2-typ_SF"/>
</dbReference>
<dbReference type="InterPro" id="IPR000795">
    <property type="entry name" value="T_Tr_GTP-bd_dom"/>
</dbReference>
<evidence type="ECO:0000259" key="4">
    <source>
        <dbReference type="PROSITE" id="PS51722"/>
    </source>
</evidence>
<sequence length="753" mass="78971">MVDPRSGVPTAIGWLSSPPALALWSLQGVQSSLTFELDVFGLRAGIQHQEVPMSAKGTRETARGTGPGTAEARRGENGAALAASDPAKIRNVALVGHSGAGKSMLVESLLAATGAITRMGSISEGTTVSDSDPSAIHQQRSVTLSVAPILVGDVKVNLIDTPGYTDFTGELRAGLRAADAALFVVSAIDGIDGATVALWGECEKIRMPRAVVVSKLDHPRADFSAAVVRCQEAFGESVLPLYVPAVGNAGLIGVLHGAADEDQTPASDVEEARGPLIEGIIAESEDETLMDRYLEGEELPLADLIQDLETAVARASFFPVMPTSAETGLGLAELMALLTDALPSPLERINPAVMKLDGSSLKPLEGEPTGRLAAEVVRTTVDPFLGRVCLVRVFSGTLRVDSSIHIGGRGLADRGHEDHDADERITHLYSPVGSSLKAVPQCIAGDICAISKLASAETGDTVSDREAPLLIETWNMPEPLMPVAIEGASRSDEDALAKSIGKVAAADPTLRLERNQDTHQLILWCMGEAHAEVVLDRLRSQGVKLQTVDVITPLRETFASKAAGHGRHVKQSGGHGQFAICDIEVEPLARGGGFEFTDRIVGGAIPGTFVTSVEKGVRSQMLKGVSAGFPVVDIKVTLVGGKTHSVDSSDAAFQAAGALALREAAATAKIQLLEPVSSVVISVPDEYVGAVMSDLSGRRGRVTGTTAADGEGTEISAEVPDQELLRYAIELRALTAGTGRFSRSYLRHEPLPK</sequence>
<keyword evidence="5" id="KW-0251">Elongation factor</keyword>
<dbReference type="InterPro" id="IPR005517">
    <property type="entry name" value="Transl_elong_EFG/EF2_IV"/>
</dbReference>
<dbReference type="NCBIfam" id="NF009377">
    <property type="entry name" value="PRK12740.1-1"/>
    <property type="match status" value="1"/>
</dbReference>
<keyword evidence="2" id="KW-0342">GTP-binding</keyword>
<dbReference type="HOGENOM" id="CLU_002794_4_2_11"/>
<dbReference type="PROSITE" id="PS51722">
    <property type="entry name" value="G_TR_2"/>
    <property type="match status" value="1"/>
</dbReference>
<dbReference type="FunFam" id="3.30.70.240:FF:000001">
    <property type="entry name" value="Elongation factor G"/>
    <property type="match status" value="1"/>
</dbReference>
<dbReference type="GO" id="GO:0005525">
    <property type="term" value="F:GTP binding"/>
    <property type="evidence" value="ECO:0007669"/>
    <property type="project" value="UniProtKB-KW"/>
</dbReference>
<dbReference type="AlphaFoldDB" id="A1R6C8"/>
<dbReference type="InterPro" id="IPR005225">
    <property type="entry name" value="Small_GTP-bd"/>
</dbReference>
<name>A1R6C8_PAEAT</name>
<dbReference type="Pfam" id="PF00679">
    <property type="entry name" value="EFG_C"/>
    <property type="match status" value="1"/>
</dbReference>
<dbReference type="PRINTS" id="PR00315">
    <property type="entry name" value="ELONGATNFCT"/>
</dbReference>
<dbReference type="Pfam" id="PF14492">
    <property type="entry name" value="EFG_III"/>
    <property type="match status" value="1"/>
</dbReference>
<dbReference type="PANTHER" id="PTHR43261">
    <property type="entry name" value="TRANSLATION ELONGATION FACTOR G-RELATED"/>
    <property type="match status" value="1"/>
</dbReference>
<protein>
    <submittedName>
        <fullName evidence="5">Translation elongation factor G</fullName>
    </submittedName>
</protein>
<dbReference type="Gene3D" id="2.40.30.10">
    <property type="entry name" value="Translation factors"/>
    <property type="match status" value="1"/>
</dbReference>
<dbReference type="eggNOG" id="COG0480">
    <property type="taxonomic scope" value="Bacteria"/>
</dbReference>
<evidence type="ECO:0000313" key="6">
    <source>
        <dbReference type="Proteomes" id="UP000000637"/>
    </source>
</evidence>
<dbReference type="Proteomes" id="UP000000637">
    <property type="component" value="Chromosome"/>
</dbReference>